<gene>
    <name evidence="3" type="ORF">J2S00_002581</name>
</gene>
<dbReference type="SUPFAM" id="SSF53187">
    <property type="entry name" value="Zn-dependent exopeptidases"/>
    <property type="match status" value="1"/>
</dbReference>
<organism evidence="3 4">
    <name type="scientific">Caldalkalibacillus uzonensis</name>
    <dbReference type="NCBI Taxonomy" id="353224"/>
    <lineage>
        <taxon>Bacteria</taxon>
        <taxon>Bacillati</taxon>
        <taxon>Bacillota</taxon>
        <taxon>Bacilli</taxon>
        <taxon>Bacillales</taxon>
        <taxon>Bacillaceae</taxon>
        <taxon>Caldalkalibacillus</taxon>
    </lineage>
</organism>
<comment type="caution">
    <text evidence="3">The sequence shown here is derived from an EMBL/GenBank/DDBJ whole genome shotgun (WGS) entry which is preliminary data.</text>
</comment>
<dbReference type="EMBL" id="JAUSUQ010000009">
    <property type="protein sequence ID" value="MDQ0339788.1"/>
    <property type="molecule type" value="Genomic_DNA"/>
</dbReference>
<keyword evidence="4" id="KW-1185">Reference proteome</keyword>
<reference evidence="3 4" key="1">
    <citation type="submission" date="2023-07" db="EMBL/GenBank/DDBJ databases">
        <title>Genomic Encyclopedia of Type Strains, Phase IV (KMG-IV): sequencing the most valuable type-strain genomes for metagenomic binning, comparative biology and taxonomic classification.</title>
        <authorList>
            <person name="Goeker M."/>
        </authorList>
    </citation>
    <scope>NUCLEOTIDE SEQUENCE [LARGE SCALE GENOMIC DNA]</scope>
    <source>
        <strain evidence="3 4">DSM 17740</strain>
    </source>
</reference>
<evidence type="ECO:0000313" key="3">
    <source>
        <dbReference type="EMBL" id="MDQ0339788.1"/>
    </source>
</evidence>
<dbReference type="InterPro" id="IPR050072">
    <property type="entry name" value="Peptidase_M20A"/>
</dbReference>
<protein>
    <submittedName>
        <fullName evidence="3">Arginine utilization protein RocB</fullName>
    </submittedName>
</protein>
<sequence>MKVNRTEMEQLVKDLISHASVVNTQGEREMAEVLYRYIVELPYFQQRPEQVLLTRTYHDYQERYNVIAYVRGSAVQSSETVILMGHFDTVGMDDYGAWQGQATDPDQLKHIIREYQLPPEVQAHAHSEDWLFGRGSVDMKSGVASHLYVLKHFAQHPEELQGNILVVLTSDEEDSSHGIRSALKDLRRIKEKEGFAFIAAINSDYTSARYSGDENRYIYVGTVGKLLPTFFIAGKETHVGQVFEGFDPNLIISELTREIDYNPLLCDELYGEWTLPPVSLKQTDLKPFYDVQTPLTAFAYYNLFVHSWSPDQVLEKLKAHGLRAFERAIETYQERYELYGKLSGTRFDPPPIQPRVYTFEEYYQRVKAQHGSTFERTIGDFCQHVVEQQTLDIRSYACRVVEQVWKWDKVKEPVMIVFYSNLYIPRVAVSEQTAEGSRLIRAIGQAVEQVQPDCPKPIVMKKFYPYISDMSYMALSDGEQSIHTYEQNVPVWGERYRLNVEDIRAINVPVCNIGPYGFDAHKKFERLELTYSLEIVPLLTYSVIRHLLAAA</sequence>
<name>A0ABU0CTP2_9BACI</name>
<accession>A0ABU0CTP2</accession>
<dbReference type="RefSeq" id="WP_307340297.1">
    <property type="nucleotide sequence ID" value="NZ_JAUSUQ010000009.1"/>
</dbReference>
<dbReference type="PROSITE" id="PS00759">
    <property type="entry name" value="ARGE_DAPE_CPG2_2"/>
    <property type="match status" value="1"/>
</dbReference>
<keyword evidence="2" id="KW-0862">Zinc</keyword>
<dbReference type="InterPro" id="IPR002933">
    <property type="entry name" value="Peptidase_M20"/>
</dbReference>
<dbReference type="Pfam" id="PF01546">
    <property type="entry name" value="Peptidase_M20"/>
    <property type="match status" value="1"/>
</dbReference>
<keyword evidence="1" id="KW-0378">Hydrolase</keyword>
<dbReference type="PANTHER" id="PTHR43808">
    <property type="entry name" value="ACETYLORNITHINE DEACETYLASE"/>
    <property type="match status" value="1"/>
</dbReference>
<dbReference type="PANTHER" id="PTHR43808:SF27">
    <property type="entry name" value="PROTEIN ROCB"/>
    <property type="match status" value="1"/>
</dbReference>
<evidence type="ECO:0000256" key="2">
    <source>
        <dbReference type="ARBA" id="ARBA00022833"/>
    </source>
</evidence>
<dbReference type="InterPro" id="IPR001261">
    <property type="entry name" value="ArgE/DapE_CS"/>
</dbReference>
<evidence type="ECO:0000313" key="4">
    <source>
        <dbReference type="Proteomes" id="UP001232445"/>
    </source>
</evidence>
<dbReference type="PIRSF" id="PIRSF010386">
    <property type="entry name" value="RocB"/>
    <property type="match status" value="1"/>
</dbReference>
<dbReference type="Proteomes" id="UP001232445">
    <property type="component" value="Unassembled WGS sequence"/>
</dbReference>
<dbReference type="Gene3D" id="3.40.630.10">
    <property type="entry name" value="Zn peptidases"/>
    <property type="match status" value="1"/>
</dbReference>
<evidence type="ECO:0000256" key="1">
    <source>
        <dbReference type="ARBA" id="ARBA00022801"/>
    </source>
</evidence>
<proteinExistence type="predicted"/>
<dbReference type="InterPro" id="IPR012166">
    <property type="entry name" value="Uncharacterised_RocB"/>
</dbReference>